<dbReference type="InterPro" id="IPR036390">
    <property type="entry name" value="WH_DNA-bd_sf"/>
</dbReference>
<dbReference type="InterPro" id="IPR008920">
    <property type="entry name" value="TF_FadR/GntR_C"/>
</dbReference>
<feature type="domain" description="HTH gntR-type" evidence="4">
    <location>
        <begin position="14"/>
        <end position="81"/>
    </location>
</feature>
<dbReference type="AlphaFoldDB" id="A0A512BYC3"/>
<keyword evidence="1" id="KW-0805">Transcription regulation</keyword>
<dbReference type="Gene3D" id="1.10.10.10">
    <property type="entry name" value="Winged helix-like DNA-binding domain superfamily/Winged helix DNA-binding domain"/>
    <property type="match status" value="1"/>
</dbReference>
<dbReference type="InterPro" id="IPR011711">
    <property type="entry name" value="GntR_C"/>
</dbReference>
<dbReference type="PRINTS" id="PR00035">
    <property type="entry name" value="HTHGNTR"/>
</dbReference>
<dbReference type="SMART" id="SM00345">
    <property type="entry name" value="HTH_GNTR"/>
    <property type="match status" value="1"/>
</dbReference>
<evidence type="ECO:0000256" key="2">
    <source>
        <dbReference type="ARBA" id="ARBA00023125"/>
    </source>
</evidence>
<dbReference type="PANTHER" id="PTHR43537:SF51">
    <property type="entry name" value="HTH-TYPE TRANSCRIPTIONAL REGULATOR LGOR-RELATED"/>
    <property type="match status" value="1"/>
</dbReference>
<dbReference type="Pfam" id="PF07729">
    <property type="entry name" value="FCD"/>
    <property type="match status" value="1"/>
</dbReference>
<keyword evidence="6" id="KW-1185">Reference proteome</keyword>
<dbReference type="PROSITE" id="PS50949">
    <property type="entry name" value="HTH_GNTR"/>
    <property type="match status" value="1"/>
</dbReference>
<sequence>MVDPQRLHGHILMRTRSQDVTDTLRGWILNGTLAAGDRLEEIPLATRLGVSRTPVRSALTALSNEGLVDYQPKRGYMVRQFDASEVFAAYEVRAAIEGLACRLAAANGVPADVEGKLRSCLAQGDRVLSKGRLEAADYEPYQLMNITFHNTIIELSGNSWVDRFVSQTHAVPFVSDRIILWHDYPVILRSHDDHHRITNALITGQGARAEDLMREHVYFAGLFLKENFHMIRQNPQWAA</sequence>
<dbReference type="InterPro" id="IPR036388">
    <property type="entry name" value="WH-like_DNA-bd_sf"/>
</dbReference>
<evidence type="ECO:0000313" key="6">
    <source>
        <dbReference type="Proteomes" id="UP000321085"/>
    </source>
</evidence>
<gene>
    <name evidence="5" type="ORF">MAE02_46360</name>
</gene>
<keyword evidence="3" id="KW-0804">Transcription</keyword>
<dbReference type="CDD" id="cd07377">
    <property type="entry name" value="WHTH_GntR"/>
    <property type="match status" value="1"/>
</dbReference>
<evidence type="ECO:0000256" key="1">
    <source>
        <dbReference type="ARBA" id="ARBA00023015"/>
    </source>
</evidence>
<dbReference type="EMBL" id="BJYU01000082">
    <property type="protein sequence ID" value="GEO16940.1"/>
    <property type="molecule type" value="Genomic_DNA"/>
</dbReference>
<accession>A0A512BYC3</accession>
<dbReference type="RefSeq" id="WP_210207528.1">
    <property type="nucleotide sequence ID" value="NZ_BJYU01000082.1"/>
</dbReference>
<dbReference type="SUPFAM" id="SSF48008">
    <property type="entry name" value="GntR ligand-binding domain-like"/>
    <property type="match status" value="1"/>
</dbReference>
<comment type="caution">
    <text evidence="5">The sequence shown here is derived from an EMBL/GenBank/DDBJ whole genome shotgun (WGS) entry which is preliminary data.</text>
</comment>
<keyword evidence="2" id="KW-0238">DNA-binding</keyword>
<dbReference type="Proteomes" id="UP000321085">
    <property type="component" value="Unassembled WGS sequence"/>
</dbReference>
<dbReference type="SMART" id="SM00895">
    <property type="entry name" value="FCD"/>
    <property type="match status" value="1"/>
</dbReference>
<evidence type="ECO:0000256" key="3">
    <source>
        <dbReference type="ARBA" id="ARBA00023163"/>
    </source>
</evidence>
<dbReference type="GO" id="GO:0003700">
    <property type="term" value="F:DNA-binding transcription factor activity"/>
    <property type="evidence" value="ECO:0007669"/>
    <property type="project" value="InterPro"/>
</dbReference>
<dbReference type="Pfam" id="PF00392">
    <property type="entry name" value="GntR"/>
    <property type="match status" value="1"/>
</dbReference>
<dbReference type="Gene3D" id="1.20.120.530">
    <property type="entry name" value="GntR ligand-binding domain-like"/>
    <property type="match status" value="1"/>
</dbReference>
<proteinExistence type="predicted"/>
<evidence type="ECO:0000259" key="4">
    <source>
        <dbReference type="PROSITE" id="PS50949"/>
    </source>
</evidence>
<dbReference type="GO" id="GO:0003677">
    <property type="term" value="F:DNA binding"/>
    <property type="evidence" value="ECO:0007669"/>
    <property type="project" value="UniProtKB-KW"/>
</dbReference>
<reference evidence="5 6" key="1">
    <citation type="submission" date="2019-07" db="EMBL/GenBank/DDBJ databases">
        <title>Whole genome shotgun sequence of Microvirga aerophila NBRC 106136.</title>
        <authorList>
            <person name="Hosoyama A."/>
            <person name="Uohara A."/>
            <person name="Ohji S."/>
            <person name="Ichikawa N."/>
        </authorList>
    </citation>
    <scope>NUCLEOTIDE SEQUENCE [LARGE SCALE GENOMIC DNA]</scope>
    <source>
        <strain evidence="5 6">NBRC 106136</strain>
    </source>
</reference>
<organism evidence="5 6">
    <name type="scientific">Microvirga aerophila</name>
    <dbReference type="NCBI Taxonomy" id="670291"/>
    <lineage>
        <taxon>Bacteria</taxon>
        <taxon>Pseudomonadati</taxon>
        <taxon>Pseudomonadota</taxon>
        <taxon>Alphaproteobacteria</taxon>
        <taxon>Hyphomicrobiales</taxon>
        <taxon>Methylobacteriaceae</taxon>
        <taxon>Microvirga</taxon>
    </lineage>
</organism>
<dbReference type="InterPro" id="IPR000524">
    <property type="entry name" value="Tscrpt_reg_HTH_GntR"/>
</dbReference>
<dbReference type="SUPFAM" id="SSF46785">
    <property type="entry name" value="Winged helix' DNA-binding domain"/>
    <property type="match status" value="1"/>
</dbReference>
<dbReference type="PANTHER" id="PTHR43537">
    <property type="entry name" value="TRANSCRIPTIONAL REGULATOR, GNTR FAMILY"/>
    <property type="match status" value="1"/>
</dbReference>
<name>A0A512BYC3_9HYPH</name>
<evidence type="ECO:0000313" key="5">
    <source>
        <dbReference type="EMBL" id="GEO16940.1"/>
    </source>
</evidence>
<protein>
    <submittedName>
        <fullName evidence="5">Transcriptional regulator</fullName>
    </submittedName>
</protein>